<evidence type="ECO:0000256" key="2">
    <source>
        <dbReference type="ARBA" id="ARBA00023033"/>
    </source>
</evidence>
<evidence type="ECO:0000256" key="3">
    <source>
        <dbReference type="ARBA" id="ARBA00038396"/>
    </source>
</evidence>
<feature type="region of interest" description="Disordered" evidence="4">
    <location>
        <begin position="1"/>
        <end position="48"/>
    </location>
</feature>
<dbReference type="RefSeq" id="WP_344526078.1">
    <property type="nucleotide sequence ID" value="NZ_BAAAPE010000005.1"/>
</dbReference>
<evidence type="ECO:0000313" key="5">
    <source>
        <dbReference type="EMBL" id="GAA2069431.1"/>
    </source>
</evidence>
<dbReference type="PANTHER" id="PTHR43747">
    <property type="entry name" value="FAD-BINDING PROTEIN"/>
    <property type="match status" value="1"/>
</dbReference>
<dbReference type="InterPro" id="IPR036188">
    <property type="entry name" value="FAD/NAD-bd_sf"/>
</dbReference>
<dbReference type="Gene3D" id="3.50.50.60">
    <property type="entry name" value="FAD/NAD(P)-binding domain"/>
    <property type="match status" value="1"/>
</dbReference>
<keyword evidence="1" id="KW-0560">Oxidoreductase</keyword>
<proteinExistence type="inferred from homology"/>
<sequence>MPDSEKTTKKTGSDEITRGSKDRPRIRTVTPATGPDTTGSDNPVRDRDLDRTRADVCVVGHGVVGLTTAIAMAKRGMTVVCLDQPTEKQQASYKVGESLLVFSNAFLRAIGELDETLENSFGKKGFWMAHGLEGRTSFDESVSEWGFQSTLPDHWVAKLENPLFYRTMFKDSQIVRPEVEAVLRKRARETEGITFLDCGLVKDIDLGDEGSDHVLHWASRDKKRSGRIEARWIADCTGRARLLARRFGHDIPLDDGFSTTAAWAQFSHCTQDLFDERWKFSFPDGEVTDRERTTVHLWGDGYWIWLIRLAGDRISVGVTYSQQRPPEEGNAREVFWKVLRRYPMLDWLRDEDMLEFSAYRDVQRMTNTFVSPRRYAMVGDASTMIDALYSQGISLSMSTAWHLSNIAQRDVQEDRLDLEYIDHVNRAGTADWRIMRSMVRGKYGPAIADSRFFILDHMLDYMIFGAALLGRFRISRWLTETGGRTDEETVEHARIRAHLERRLFLSQSAPWHRLDPHRVAGLVEKWHEGLEKRALWRLENGEKLPATKAGLRAHAALPGIWRLPYVHKMKRADLTLSAIREPGFMTATGKEYRPVIPAGSGPMLVTLTSLGTLLDVADTRVRKARRALRRRRGGGTR</sequence>
<dbReference type="EMBL" id="BAAAPE010000005">
    <property type="protein sequence ID" value="GAA2069431.1"/>
    <property type="molecule type" value="Genomic_DNA"/>
</dbReference>
<dbReference type="PANTHER" id="PTHR43747:SF5">
    <property type="entry name" value="FAD-BINDING DOMAIN-CONTAINING PROTEIN"/>
    <property type="match status" value="1"/>
</dbReference>
<gene>
    <name evidence="5" type="ORF">GCM10009801_19080</name>
</gene>
<keyword evidence="6" id="KW-1185">Reference proteome</keyword>
<comment type="similarity">
    <text evidence="3">Belongs to the flavin-dependent halogenase family. Bacterial tryptophan halogenase subfamily.</text>
</comment>
<comment type="caution">
    <text evidence="5">The sequence shown here is derived from an EMBL/GenBank/DDBJ whole genome shotgun (WGS) entry which is preliminary data.</text>
</comment>
<evidence type="ECO:0000256" key="1">
    <source>
        <dbReference type="ARBA" id="ARBA00023002"/>
    </source>
</evidence>
<keyword evidence="2" id="KW-0503">Monooxygenase</keyword>
<evidence type="ECO:0000313" key="6">
    <source>
        <dbReference type="Proteomes" id="UP001500016"/>
    </source>
</evidence>
<evidence type="ECO:0000256" key="4">
    <source>
        <dbReference type="SAM" id="MobiDB-lite"/>
    </source>
</evidence>
<dbReference type="Proteomes" id="UP001500016">
    <property type="component" value="Unassembled WGS sequence"/>
</dbReference>
<protein>
    <recommendedName>
        <fullName evidence="7">FAD-dependent oxidoreductase</fullName>
    </recommendedName>
</protein>
<organism evidence="5 6">
    <name type="scientific">Streptomyces albiaxialis</name>
    <dbReference type="NCBI Taxonomy" id="329523"/>
    <lineage>
        <taxon>Bacteria</taxon>
        <taxon>Bacillati</taxon>
        <taxon>Actinomycetota</taxon>
        <taxon>Actinomycetes</taxon>
        <taxon>Kitasatosporales</taxon>
        <taxon>Streptomycetaceae</taxon>
        <taxon>Streptomyces</taxon>
    </lineage>
</organism>
<feature type="compositionally biased region" description="Basic and acidic residues" evidence="4">
    <location>
        <begin position="1"/>
        <end position="25"/>
    </location>
</feature>
<dbReference type="InterPro" id="IPR050816">
    <property type="entry name" value="Flavin-dep_Halogenase_NPB"/>
</dbReference>
<dbReference type="SUPFAM" id="SSF51905">
    <property type="entry name" value="FAD/NAD(P)-binding domain"/>
    <property type="match status" value="1"/>
</dbReference>
<name>A0ABP5H9F6_9ACTN</name>
<dbReference type="InterPro" id="IPR006905">
    <property type="entry name" value="Flavin_halogenase"/>
</dbReference>
<evidence type="ECO:0008006" key="7">
    <source>
        <dbReference type="Google" id="ProtNLM"/>
    </source>
</evidence>
<accession>A0ABP5H9F6</accession>
<reference evidence="6" key="1">
    <citation type="journal article" date="2019" name="Int. J. Syst. Evol. Microbiol.">
        <title>The Global Catalogue of Microorganisms (GCM) 10K type strain sequencing project: providing services to taxonomists for standard genome sequencing and annotation.</title>
        <authorList>
            <consortium name="The Broad Institute Genomics Platform"/>
            <consortium name="The Broad Institute Genome Sequencing Center for Infectious Disease"/>
            <person name="Wu L."/>
            <person name="Ma J."/>
        </authorList>
    </citation>
    <scope>NUCLEOTIDE SEQUENCE [LARGE SCALE GENOMIC DNA]</scope>
    <source>
        <strain evidence="6">JCM 15478</strain>
    </source>
</reference>
<dbReference type="Pfam" id="PF04820">
    <property type="entry name" value="Trp_halogenase"/>
    <property type="match status" value="1"/>
</dbReference>